<proteinExistence type="predicted"/>
<protein>
    <submittedName>
        <fullName evidence="1">Uncharacterized protein</fullName>
    </submittedName>
</protein>
<accession>A0ACC2C2M9</accession>
<dbReference type="Proteomes" id="UP001162992">
    <property type="component" value="Chromosome 12"/>
</dbReference>
<comment type="caution">
    <text evidence="1">The sequence shown here is derived from an EMBL/GenBank/DDBJ whole genome shotgun (WGS) entry which is preliminary data.</text>
</comment>
<gene>
    <name evidence="1" type="ORF">O6H91_12G064700</name>
</gene>
<keyword evidence="2" id="KW-1185">Reference proteome</keyword>
<reference evidence="2" key="1">
    <citation type="journal article" date="2024" name="Proc. Natl. Acad. Sci. U.S.A.">
        <title>Extraordinary preservation of gene collinearity over three hundred million years revealed in homosporous lycophytes.</title>
        <authorList>
            <person name="Li C."/>
            <person name="Wickell D."/>
            <person name="Kuo L.Y."/>
            <person name="Chen X."/>
            <person name="Nie B."/>
            <person name="Liao X."/>
            <person name="Peng D."/>
            <person name="Ji J."/>
            <person name="Jenkins J."/>
            <person name="Williams M."/>
            <person name="Shu S."/>
            <person name="Plott C."/>
            <person name="Barry K."/>
            <person name="Rajasekar S."/>
            <person name="Grimwood J."/>
            <person name="Han X."/>
            <person name="Sun S."/>
            <person name="Hou Z."/>
            <person name="He W."/>
            <person name="Dai G."/>
            <person name="Sun C."/>
            <person name="Schmutz J."/>
            <person name="Leebens-Mack J.H."/>
            <person name="Li F.W."/>
            <person name="Wang L."/>
        </authorList>
    </citation>
    <scope>NUCLEOTIDE SEQUENCE [LARGE SCALE GENOMIC DNA]</scope>
    <source>
        <strain evidence="2">cv. PW_Plant_1</strain>
    </source>
</reference>
<sequence>MEEEHNQRLVAEMIMKRLRMSASGSGSHTSSNRTVSKASEEFDKATLVDAHNLMMRQAAETQQMNLYRLQPAIVEADEASVGLAGLASIRIEELKLGVHHRGRVLYGTLCVDAFKVTGVISLLEDDRGKAVRLLVYNAVVSSSSAQAVRRLFPKDRAVAVKEPYLKRCVDGSIAVRVDNPANIVTAPAAPAPAAGTTHAGFDALRAEGNKRFASQDWLGAIELYSKCIDAATNSLHSSSSSSVKQDASKASVTTYSNRAEAWLRLHKFEKALADANKALELGLDSAPSLLKSFHRKARALCSLQQHKQSCECLEVALQQFPGQEEIRDSLDKCRIHMRQSEYGEYQSVNFLLDDSNKPASIPNYSDYVGAVEIRMADQSMRGRGLFATKDVQMGSLLLVSNAVAETQADRKTVYLHMDFTSRRINTGAQEDIVTKLVDRAMGSPKFLKQLNTLKGSSSASCSLEVPSMELFKPNSVSPFLTTAEELQDESAQIDIVRIREIVKYNAFGKSGTISDSAGAKFGEELADRSCGLWMLPSFINHSCIPNASMIFLGSVMFVHAAHDIRAGEEVTLPYFDALVPYKQRETLCFNWGFFCLCRRCEFERSLCTPLRPIANPFSALHKKARKEFSARFAGQLSNSSHSPECAEFHKLAVKLENTLRSLGNLAPTEKQWIQASFAAAYLAGSKPFGLAMSSDSAGTRLPQLQTLLNSMHATVPGHMMTFQVAAALTQPAVRGIGSDCSSNLAQQLALEVCTSTFGKHNPDALRALLQSYSNKKLHLGGY</sequence>
<organism evidence="1 2">
    <name type="scientific">Diphasiastrum complanatum</name>
    <name type="common">Issler's clubmoss</name>
    <name type="synonym">Lycopodium complanatum</name>
    <dbReference type="NCBI Taxonomy" id="34168"/>
    <lineage>
        <taxon>Eukaryota</taxon>
        <taxon>Viridiplantae</taxon>
        <taxon>Streptophyta</taxon>
        <taxon>Embryophyta</taxon>
        <taxon>Tracheophyta</taxon>
        <taxon>Lycopodiopsida</taxon>
        <taxon>Lycopodiales</taxon>
        <taxon>Lycopodiaceae</taxon>
        <taxon>Lycopodioideae</taxon>
        <taxon>Diphasiastrum</taxon>
    </lineage>
</organism>
<evidence type="ECO:0000313" key="2">
    <source>
        <dbReference type="Proteomes" id="UP001162992"/>
    </source>
</evidence>
<dbReference type="EMBL" id="CM055103">
    <property type="protein sequence ID" value="KAJ7536324.1"/>
    <property type="molecule type" value="Genomic_DNA"/>
</dbReference>
<evidence type="ECO:0000313" key="1">
    <source>
        <dbReference type="EMBL" id="KAJ7536324.1"/>
    </source>
</evidence>
<name>A0ACC2C2M9_DIPCM</name>